<comment type="caution">
    <text evidence="1">The sequence shown here is derived from an EMBL/GenBank/DDBJ whole genome shotgun (WGS) entry which is preliminary data.</text>
</comment>
<sequence length="529" mass="59133">MPLKAPSKSLFDRLIKKRHGANADLFGSDRLDLMGDHRQQSDGPNEGTAPRPTVAAFSPAQQTASQRQNQKSVLIHQKSPLLVVTPPQVTRALAYSHPFILPLNHLVGLISWTTGDPWESFLLLTLFWFLVLYGDSVLRWAGPVALVAGLIFGMYSRRYSPLSSTVWSNAKSNKKKKGAESDRRKSLDEILETLNTFTGRCDVLLDPFLRLTEYLSTQSSATSATTRPALTTLFIRILAFTPIWVGLALPPLRIITTQRVVLLAGTTILSWHSRPARTPPLPPRPQDAEATAKAGKAKNTGVTFTFTVFENERRWWGLGWSKSLLTYERQAWTDDQSNECPDPEHYTLPETDNETTQWRWLPGSVWKIEGAMTEKEKSAKRIGGGGGGDNSGWTYYDNKWGDGRKEEGWGRYTRRRKWIRDAELVETSPTDDADGTSAKDFAETSSIDTTPISTTKRKPGWFGGSGGAIKRPPRQSAKNRSLDSISVSGSVDSVRSRASVEEDVHTPLDRFRQYDWDRSIHEDLTGQLS</sequence>
<evidence type="ECO:0000313" key="1">
    <source>
        <dbReference type="EMBL" id="KAK3686844.1"/>
    </source>
</evidence>
<accession>A0ACC3MEC9</accession>
<gene>
    <name evidence="1" type="ORF">LTR37_019396</name>
</gene>
<dbReference type="Proteomes" id="UP001281147">
    <property type="component" value="Unassembled WGS sequence"/>
</dbReference>
<proteinExistence type="predicted"/>
<evidence type="ECO:0000313" key="2">
    <source>
        <dbReference type="Proteomes" id="UP001281147"/>
    </source>
</evidence>
<name>A0ACC3MEC9_9PEZI</name>
<organism evidence="1 2">
    <name type="scientific">Vermiconidia calcicola</name>
    <dbReference type="NCBI Taxonomy" id="1690605"/>
    <lineage>
        <taxon>Eukaryota</taxon>
        <taxon>Fungi</taxon>
        <taxon>Dikarya</taxon>
        <taxon>Ascomycota</taxon>
        <taxon>Pezizomycotina</taxon>
        <taxon>Dothideomycetes</taxon>
        <taxon>Dothideomycetidae</taxon>
        <taxon>Mycosphaerellales</taxon>
        <taxon>Extremaceae</taxon>
        <taxon>Vermiconidia</taxon>
    </lineage>
</organism>
<dbReference type="EMBL" id="JAUTXU010000299">
    <property type="protein sequence ID" value="KAK3686844.1"/>
    <property type="molecule type" value="Genomic_DNA"/>
</dbReference>
<keyword evidence="2" id="KW-1185">Reference proteome</keyword>
<reference evidence="1" key="1">
    <citation type="submission" date="2023-07" db="EMBL/GenBank/DDBJ databases">
        <title>Black Yeasts Isolated from many extreme environments.</title>
        <authorList>
            <person name="Coleine C."/>
            <person name="Stajich J.E."/>
            <person name="Selbmann L."/>
        </authorList>
    </citation>
    <scope>NUCLEOTIDE SEQUENCE</scope>
    <source>
        <strain evidence="1">CCFEE 5714</strain>
    </source>
</reference>
<protein>
    <submittedName>
        <fullName evidence="1">Uncharacterized protein</fullName>
    </submittedName>
</protein>